<evidence type="ECO:0000313" key="2">
    <source>
        <dbReference type="Proteomes" id="UP001433268"/>
    </source>
</evidence>
<keyword evidence="2" id="KW-1185">Reference proteome</keyword>
<gene>
    <name evidence="1" type="ORF">PG997_011948</name>
</gene>
<proteinExistence type="predicted"/>
<dbReference type="EMBL" id="JAQQWN010000009">
    <property type="protein sequence ID" value="KAK8065201.1"/>
    <property type="molecule type" value="Genomic_DNA"/>
</dbReference>
<dbReference type="RefSeq" id="XP_066661955.1">
    <property type="nucleotide sequence ID" value="XM_066816263.1"/>
</dbReference>
<dbReference type="GeneID" id="92049323"/>
<protein>
    <submittedName>
        <fullName evidence="1">Uncharacterized protein</fullName>
    </submittedName>
</protein>
<evidence type="ECO:0000313" key="1">
    <source>
        <dbReference type="EMBL" id="KAK8065201.1"/>
    </source>
</evidence>
<reference evidence="1 2" key="1">
    <citation type="submission" date="2023-01" db="EMBL/GenBank/DDBJ databases">
        <title>Analysis of 21 Apiospora genomes using comparative genomics revels a genus with tremendous synthesis potential of carbohydrate active enzymes and secondary metabolites.</title>
        <authorList>
            <person name="Sorensen T."/>
        </authorList>
    </citation>
    <scope>NUCLEOTIDE SEQUENCE [LARGE SCALE GENOMIC DNA]</scope>
    <source>
        <strain evidence="1 2">CBS 114990</strain>
    </source>
</reference>
<name>A0ABR1V1X3_9PEZI</name>
<dbReference type="Proteomes" id="UP001433268">
    <property type="component" value="Unassembled WGS sequence"/>
</dbReference>
<organism evidence="1 2">
    <name type="scientific">Apiospora hydei</name>
    <dbReference type="NCBI Taxonomy" id="1337664"/>
    <lineage>
        <taxon>Eukaryota</taxon>
        <taxon>Fungi</taxon>
        <taxon>Dikarya</taxon>
        <taxon>Ascomycota</taxon>
        <taxon>Pezizomycotina</taxon>
        <taxon>Sordariomycetes</taxon>
        <taxon>Xylariomycetidae</taxon>
        <taxon>Amphisphaeriales</taxon>
        <taxon>Apiosporaceae</taxon>
        <taxon>Apiospora</taxon>
    </lineage>
</organism>
<comment type="caution">
    <text evidence="1">The sequence shown here is derived from an EMBL/GenBank/DDBJ whole genome shotgun (WGS) entry which is preliminary data.</text>
</comment>
<sequence length="104" mass="11810">MTQSPEFARCLCARLGLDPARACLVWEAPAAEERGGLHPAYYASQRFLIESSGVDASRAGSNRDLDAEMRGWEAEFGEDVGMVREMVDLAMPHYRYLYERRFTM</sequence>
<accession>A0ABR1V1X3</accession>